<dbReference type="NCBIfam" id="TIGR00879">
    <property type="entry name" value="SP"/>
    <property type="match status" value="1"/>
</dbReference>
<evidence type="ECO:0000259" key="9">
    <source>
        <dbReference type="PROSITE" id="PS50850"/>
    </source>
</evidence>
<keyword evidence="4 8" id="KW-0812">Transmembrane</keyword>
<proteinExistence type="inferred from homology"/>
<dbReference type="InterPro" id="IPR003663">
    <property type="entry name" value="Sugar/inositol_transpt"/>
</dbReference>
<feature type="transmembrane region" description="Helical" evidence="8">
    <location>
        <begin position="120"/>
        <end position="140"/>
    </location>
</feature>
<dbReference type="PANTHER" id="PTHR48022:SF70">
    <property type="entry name" value="MONOSACCHARIDE TRANSPORTER, PUTATIVE (AFU_ORTHOLOGUE AFUA_5G14540)-RELATED"/>
    <property type="match status" value="1"/>
</dbReference>
<dbReference type="PANTHER" id="PTHR48022">
    <property type="entry name" value="PLASTIDIC GLUCOSE TRANSPORTER 4"/>
    <property type="match status" value="1"/>
</dbReference>
<keyword evidence="3 7" id="KW-0813">Transport</keyword>
<evidence type="ECO:0000313" key="10">
    <source>
        <dbReference type="EMBL" id="RDW56524.1"/>
    </source>
</evidence>
<dbReference type="PROSITE" id="PS50850">
    <property type="entry name" value="MFS"/>
    <property type="match status" value="1"/>
</dbReference>
<name>A0A3D8Q544_9HELO</name>
<evidence type="ECO:0000256" key="3">
    <source>
        <dbReference type="ARBA" id="ARBA00022448"/>
    </source>
</evidence>
<evidence type="ECO:0000256" key="8">
    <source>
        <dbReference type="SAM" id="Phobius"/>
    </source>
</evidence>
<evidence type="ECO:0000256" key="4">
    <source>
        <dbReference type="ARBA" id="ARBA00022692"/>
    </source>
</evidence>
<keyword evidence="6 8" id="KW-0472">Membrane</keyword>
<dbReference type="OrthoDB" id="6133115at2759"/>
<feature type="transmembrane region" description="Helical" evidence="8">
    <location>
        <begin position="299"/>
        <end position="325"/>
    </location>
</feature>
<dbReference type="GO" id="GO:0016020">
    <property type="term" value="C:membrane"/>
    <property type="evidence" value="ECO:0007669"/>
    <property type="project" value="UniProtKB-SubCell"/>
</dbReference>
<comment type="caution">
    <text evidence="10">The sequence shown here is derived from an EMBL/GenBank/DDBJ whole genome shotgun (WGS) entry which is preliminary data.</text>
</comment>
<organism evidence="10 11">
    <name type="scientific">Coleophoma cylindrospora</name>
    <dbReference type="NCBI Taxonomy" id="1849047"/>
    <lineage>
        <taxon>Eukaryota</taxon>
        <taxon>Fungi</taxon>
        <taxon>Dikarya</taxon>
        <taxon>Ascomycota</taxon>
        <taxon>Pezizomycotina</taxon>
        <taxon>Leotiomycetes</taxon>
        <taxon>Helotiales</taxon>
        <taxon>Dermateaceae</taxon>
        <taxon>Coleophoma</taxon>
    </lineage>
</organism>
<dbReference type="GO" id="GO:0005351">
    <property type="term" value="F:carbohydrate:proton symporter activity"/>
    <property type="evidence" value="ECO:0007669"/>
    <property type="project" value="TreeGrafter"/>
</dbReference>
<comment type="similarity">
    <text evidence="2 7">Belongs to the major facilitator superfamily. Sugar transporter (TC 2.A.1.1) family.</text>
</comment>
<feature type="transmembrane region" description="Helical" evidence="8">
    <location>
        <begin position="337"/>
        <end position="354"/>
    </location>
</feature>
<sequence>MAAEKDAGQTSHVDDATHQDITVVEAVTLAEDVQAAKQTPWTLANAECLGVLCVAYLCSFMNGYDGSLMGGINAMNSYLEHFHQVSASSSTGFIFAIYSIGSCCATPFTGPVNDRLGRRAGIFTAAIVVMIGTIVTALAPHKNMFLAGRFILGFGACFGNVSGPVYVSEMAHPLWRGTTMGLYGSFGFLGQILAVWVIYAAQYKPNGFRIPIWGQFIPAGLIVIFVWLIPESPRWLMAQGREEAAQRVLIRYHGQRDPENPVAKVAFREMQHQINTHGSDKKWWDYSELWSTRSRRRRLIIVVGMACIGQWSGNSSTSFYFPVMVANAGITSQQTKLLLNGINAPLGFFAVLFGARFSDRFGRRPLMLGSLGVVIVLLYTLTAVSKFAYTHTNNHSAANATIAIIYIFSIVVSGSLGTLSPVYIPECLETNSRAKGKSLALLVVSACSAIITYASGPAFQHLKYYFYLVFATWDILEWAVIYFFFPETKGRTLEELEEVFSSKNPVKKSLEKRSAQTVLNTLEVSDKATGEA</sequence>
<dbReference type="EMBL" id="PDLM01000042">
    <property type="protein sequence ID" value="RDW56524.1"/>
    <property type="molecule type" value="Genomic_DNA"/>
</dbReference>
<dbReference type="InterPro" id="IPR005828">
    <property type="entry name" value="MFS_sugar_transport-like"/>
</dbReference>
<evidence type="ECO:0000256" key="2">
    <source>
        <dbReference type="ARBA" id="ARBA00010992"/>
    </source>
</evidence>
<feature type="transmembrane region" description="Helical" evidence="8">
    <location>
        <begin position="397"/>
        <end position="419"/>
    </location>
</feature>
<dbReference type="AlphaFoldDB" id="A0A3D8Q544"/>
<dbReference type="InterPro" id="IPR050360">
    <property type="entry name" value="MFS_Sugar_Transporters"/>
</dbReference>
<dbReference type="Pfam" id="PF00083">
    <property type="entry name" value="Sugar_tr"/>
    <property type="match status" value="1"/>
</dbReference>
<dbReference type="SUPFAM" id="SSF103473">
    <property type="entry name" value="MFS general substrate transporter"/>
    <property type="match status" value="1"/>
</dbReference>
<protein>
    <recommendedName>
        <fullName evidence="9">Major facilitator superfamily (MFS) profile domain-containing protein</fullName>
    </recommendedName>
</protein>
<evidence type="ECO:0000313" key="11">
    <source>
        <dbReference type="Proteomes" id="UP000256645"/>
    </source>
</evidence>
<feature type="transmembrane region" description="Helical" evidence="8">
    <location>
        <begin position="146"/>
        <end position="168"/>
    </location>
</feature>
<dbReference type="InterPro" id="IPR020846">
    <property type="entry name" value="MFS_dom"/>
</dbReference>
<accession>A0A3D8Q544</accession>
<comment type="subcellular location">
    <subcellularLocation>
        <location evidence="1">Membrane</location>
        <topology evidence="1">Multi-pass membrane protein</topology>
    </subcellularLocation>
</comment>
<feature type="transmembrane region" description="Helical" evidence="8">
    <location>
        <begin position="180"/>
        <end position="200"/>
    </location>
</feature>
<evidence type="ECO:0000256" key="5">
    <source>
        <dbReference type="ARBA" id="ARBA00022989"/>
    </source>
</evidence>
<feature type="transmembrane region" description="Helical" evidence="8">
    <location>
        <begin position="85"/>
        <end position="108"/>
    </location>
</feature>
<evidence type="ECO:0000256" key="7">
    <source>
        <dbReference type="RuleBase" id="RU003346"/>
    </source>
</evidence>
<dbReference type="FunFam" id="1.20.1250.20:FF:000134">
    <property type="entry name" value="MFS sugar transporter protein"/>
    <property type="match status" value="1"/>
</dbReference>
<feature type="transmembrane region" description="Helical" evidence="8">
    <location>
        <begin position="212"/>
        <end position="229"/>
    </location>
</feature>
<feature type="transmembrane region" description="Helical" evidence="8">
    <location>
        <begin position="465"/>
        <end position="485"/>
    </location>
</feature>
<dbReference type="PROSITE" id="PS00216">
    <property type="entry name" value="SUGAR_TRANSPORT_1"/>
    <property type="match status" value="1"/>
</dbReference>
<gene>
    <name evidence="10" type="ORF">BP6252_14128</name>
</gene>
<dbReference type="Proteomes" id="UP000256645">
    <property type="component" value="Unassembled WGS sequence"/>
</dbReference>
<dbReference type="InterPro" id="IPR005829">
    <property type="entry name" value="Sugar_transporter_CS"/>
</dbReference>
<evidence type="ECO:0000256" key="6">
    <source>
        <dbReference type="ARBA" id="ARBA00023136"/>
    </source>
</evidence>
<evidence type="ECO:0000256" key="1">
    <source>
        <dbReference type="ARBA" id="ARBA00004141"/>
    </source>
</evidence>
<reference evidence="10 11" key="1">
    <citation type="journal article" date="2018" name="IMA Fungus">
        <title>IMA Genome-F 9: Draft genome sequence of Annulohypoxylon stygium, Aspergillus mulundensis, Berkeleyomyces basicola (syn. Thielaviopsis basicola), Ceratocystis smalleyi, two Cercospora beticola strains, Coleophoma cylindrospora, Fusarium fracticaudum, Phialophora cf. hyalina, and Morchella septimelata.</title>
        <authorList>
            <person name="Wingfield B.D."/>
            <person name="Bills G.F."/>
            <person name="Dong Y."/>
            <person name="Huang W."/>
            <person name="Nel W.J."/>
            <person name="Swalarsk-Parry B.S."/>
            <person name="Vaghefi N."/>
            <person name="Wilken P.M."/>
            <person name="An Z."/>
            <person name="de Beer Z.W."/>
            <person name="De Vos L."/>
            <person name="Chen L."/>
            <person name="Duong T.A."/>
            <person name="Gao Y."/>
            <person name="Hammerbacher A."/>
            <person name="Kikkert J.R."/>
            <person name="Li Y."/>
            <person name="Li H."/>
            <person name="Li K."/>
            <person name="Li Q."/>
            <person name="Liu X."/>
            <person name="Ma X."/>
            <person name="Naidoo K."/>
            <person name="Pethybridge S.J."/>
            <person name="Sun J."/>
            <person name="Steenkamp E.T."/>
            <person name="van der Nest M.A."/>
            <person name="van Wyk S."/>
            <person name="Wingfield M.J."/>
            <person name="Xiong C."/>
            <person name="Yue Q."/>
            <person name="Zhang X."/>
        </authorList>
    </citation>
    <scope>NUCLEOTIDE SEQUENCE [LARGE SCALE GENOMIC DNA]</scope>
    <source>
        <strain evidence="10 11">BP6252</strain>
    </source>
</reference>
<feature type="domain" description="Major facilitator superfamily (MFS) profile" evidence="9">
    <location>
        <begin position="51"/>
        <end position="489"/>
    </location>
</feature>
<feature type="transmembrane region" description="Helical" evidence="8">
    <location>
        <begin position="439"/>
        <end position="459"/>
    </location>
</feature>
<feature type="transmembrane region" description="Helical" evidence="8">
    <location>
        <begin position="366"/>
        <end position="385"/>
    </location>
</feature>
<dbReference type="Gene3D" id="1.20.1250.20">
    <property type="entry name" value="MFS general substrate transporter like domains"/>
    <property type="match status" value="1"/>
</dbReference>
<keyword evidence="5 8" id="KW-1133">Transmembrane helix</keyword>
<keyword evidence="11" id="KW-1185">Reference proteome</keyword>
<dbReference type="InterPro" id="IPR036259">
    <property type="entry name" value="MFS_trans_sf"/>
</dbReference>